<dbReference type="PANTHER" id="PTHR43138">
    <property type="entry name" value="ACETYLTRANSFERASE, GNAT FAMILY"/>
    <property type="match status" value="1"/>
</dbReference>
<reference evidence="2 3" key="1">
    <citation type="submission" date="2015-09" db="EMBL/GenBank/DDBJ databases">
        <title>Identification and resolution of microdiversity through metagenomic sequencing of parallel consortia.</title>
        <authorList>
            <person name="Nelson W.C."/>
            <person name="Romine M.F."/>
            <person name="Lindemann S.R."/>
        </authorList>
    </citation>
    <scope>NUCLEOTIDE SEQUENCE [LARGE SCALE GENOMIC DNA]</scope>
    <source>
        <strain evidence="2">Ana</strain>
    </source>
</reference>
<dbReference type="STRING" id="1666911.HLUCCA11_01450"/>
<dbReference type="CDD" id="cd04301">
    <property type="entry name" value="NAT_SF"/>
    <property type="match status" value="1"/>
</dbReference>
<organism evidence="2 3">
    <name type="scientific">Phormidesmis priestleyi Ana</name>
    <dbReference type="NCBI Taxonomy" id="1666911"/>
    <lineage>
        <taxon>Bacteria</taxon>
        <taxon>Bacillati</taxon>
        <taxon>Cyanobacteriota</taxon>
        <taxon>Cyanophyceae</taxon>
        <taxon>Leptolyngbyales</taxon>
        <taxon>Leptolyngbyaceae</taxon>
        <taxon>Phormidesmis</taxon>
    </lineage>
</organism>
<gene>
    <name evidence="2" type="ORF">HLUCCA11_01450</name>
</gene>
<dbReference type="Pfam" id="PF00583">
    <property type="entry name" value="Acetyltransf_1"/>
    <property type="match status" value="1"/>
</dbReference>
<dbReference type="Gene3D" id="3.40.630.30">
    <property type="match status" value="1"/>
</dbReference>
<accession>A0A0P8A3Z5</accession>
<sequence length="178" mass="20468">MIQRMPEPRIILRAFEKLDWPLVWEILKPVFRAGETYPYSPDISQDESYEQWITKPTATYVAVDDRNNLLGTYYIKPNQPTLGAHVCNCGYVVSAQFRGQGVAAIMCEHSQQEAIRLGFRAMQYNLVVSTNSVAIRLWQKLGFETVGRLSDAFNHSEHGFVDALVMYKQLVYRKPNHP</sequence>
<proteinExistence type="predicted"/>
<dbReference type="SUPFAM" id="SSF55729">
    <property type="entry name" value="Acyl-CoA N-acyltransferases (Nat)"/>
    <property type="match status" value="1"/>
</dbReference>
<dbReference type="InterPro" id="IPR052742">
    <property type="entry name" value="Mito_N-acetyltransferase"/>
</dbReference>
<dbReference type="PANTHER" id="PTHR43138:SF1">
    <property type="entry name" value="N-ACETYLTRANSFERASE ACA1"/>
    <property type="match status" value="1"/>
</dbReference>
<evidence type="ECO:0000313" key="2">
    <source>
        <dbReference type="EMBL" id="KPQ37749.1"/>
    </source>
</evidence>
<evidence type="ECO:0000313" key="3">
    <source>
        <dbReference type="Proteomes" id="UP000050465"/>
    </source>
</evidence>
<dbReference type="Proteomes" id="UP000050465">
    <property type="component" value="Unassembled WGS sequence"/>
</dbReference>
<name>A0A0P8A3Z5_9CYAN</name>
<feature type="domain" description="N-acetyltransferase" evidence="1">
    <location>
        <begin position="10"/>
        <end position="171"/>
    </location>
</feature>
<dbReference type="InterPro" id="IPR016181">
    <property type="entry name" value="Acyl_CoA_acyltransferase"/>
</dbReference>
<comment type="caution">
    <text evidence="2">The sequence shown here is derived from an EMBL/GenBank/DDBJ whole genome shotgun (WGS) entry which is preliminary data.</text>
</comment>
<keyword evidence="2" id="KW-0808">Transferase</keyword>
<dbReference type="GO" id="GO:0016747">
    <property type="term" value="F:acyltransferase activity, transferring groups other than amino-acyl groups"/>
    <property type="evidence" value="ECO:0007669"/>
    <property type="project" value="InterPro"/>
</dbReference>
<dbReference type="PROSITE" id="PS51186">
    <property type="entry name" value="GNAT"/>
    <property type="match status" value="1"/>
</dbReference>
<evidence type="ECO:0000259" key="1">
    <source>
        <dbReference type="PROSITE" id="PS51186"/>
    </source>
</evidence>
<dbReference type="EMBL" id="LJZR01000001">
    <property type="protein sequence ID" value="KPQ37749.1"/>
    <property type="molecule type" value="Genomic_DNA"/>
</dbReference>
<dbReference type="AlphaFoldDB" id="A0A0P8A3Z5"/>
<dbReference type="InterPro" id="IPR000182">
    <property type="entry name" value="GNAT_dom"/>
</dbReference>
<protein>
    <submittedName>
        <fullName evidence="2">Acetyltransferase</fullName>
    </submittedName>
</protein>
<dbReference type="PATRIC" id="fig|1666911.3.peg.2693"/>